<proteinExistence type="predicted"/>
<feature type="chain" id="PRO_5019193575" evidence="1">
    <location>
        <begin position="20"/>
        <end position="238"/>
    </location>
</feature>
<keyword evidence="3" id="KW-1185">Reference proteome</keyword>
<organism evidence="2 3">
    <name type="scientific">Protopolystoma xenopodis</name>
    <dbReference type="NCBI Taxonomy" id="117903"/>
    <lineage>
        <taxon>Eukaryota</taxon>
        <taxon>Metazoa</taxon>
        <taxon>Spiralia</taxon>
        <taxon>Lophotrochozoa</taxon>
        <taxon>Platyhelminthes</taxon>
        <taxon>Monogenea</taxon>
        <taxon>Polyopisthocotylea</taxon>
        <taxon>Polystomatidea</taxon>
        <taxon>Polystomatidae</taxon>
        <taxon>Protopolystoma</taxon>
    </lineage>
</organism>
<keyword evidence="1" id="KW-0732">Signal</keyword>
<evidence type="ECO:0000313" key="3">
    <source>
        <dbReference type="Proteomes" id="UP000784294"/>
    </source>
</evidence>
<evidence type="ECO:0000256" key="1">
    <source>
        <dbReference type="SAM" id="SignalP"/>
    </source>
</evidence>
<accession>A0A448WSH5</accession>
<sequence>MNILYSLHALRLSMATVLANNAAGPLATFSKVDALIALTSNIVASLPHLLSPPIQSRISSASTPFKIKPVGSDTLIKDVFGQETCMSQIASVDKFNKCEKKSLNLGTSVIKEIRPSLVTESCELTGLANSTENDSKISSNNQLEFNGLNSTQIIEERLRMGRATMRQGKTLQDASEISTAEWNEFKHSSASNEGTFTSNQSKFVIDGPAFPVNALSCSAVSKPTFEISHSIGSFDDGQ</sequence>
<dbReference type="AlphaFoldDB" id="A0A448WSH5"/>
<dbReference type="Proteomes" id="UP000784294">
    <property type="component" value="Unassembled WGS sequence"/>
</dbReference>
<gene>
    <name evidence="2" type="ORF">PXEA_LOCUS12535</name>
</gene>
<evidence type="ECO:0000313" key="2">
    <source>
        <dbReference type="EMBL" id="VEL19095.1"/>
    </source>
</evidence>
<name>A0A448WSH5_9PLAT</name>
<comment type="caution">
    <text evidence="2">The sequence shown here is derived from an EMBL/GenBank/DDBJ whole genome shotgun (WGS) entry which is preliminary data.</text>
</comment>
<dbReference type="EMBL" id="CAAALY010040063">
    <property type="protein sequence ID" value="VEL19095.1"/>
    <property type="molecule type" value="Genomic_DNA"/>
</dbReference>
<reference evidence="2" key="1">
    <citation type="submission" date="2018-11" db="EMBL/GenBank/DDBJ databases">
        <authorList>
            <consortium name="Pathogen Informatics"/>
        </authorList>
    </citation>
    <scope>NUCLEOTIDE SEQUENCE</scope>
</reference>
<protein>
    <submittedName>
        <fullName evidence="2">Uncharacterized protein</fullName>
    </submittedName>
</protein>
<feature type="signal peptide" evidence="1">
    <location>
        <begin position="1"/>
        <end position="19"/>
    </location>
</feature>